<reference evidence="4" key="2">
    <citation type="submission" date="2015-01" db="EMBL/GenBank/DDBJ databases">
        <title>Evolutionary Origins and Diversification of the Mycorrhizal Mutualists.</title>
        <authorList>
            <consortium name="DOE Joint Genome Institute"/>
            <consortium name="Mycorrhizal Genomics Consortium"/>
            <person name="Kohler A."/>
            <person name="Kuo A."/>
            <person name="Nagy L.G."/>
            <person name="Floudas D."/>
            <person name="Copeland A."/>
            <person name="Barry K.W."/>
            <person name="Cichocki N."/>
            <person name="Veneault-Fourrey C."/>
            <person name="LaButti K."/>
            <person name="Lindquist E.A."/>
            <person name="Lipzen A."/>
            <person name="Lundell T."/>
            <person name="Morin E."/>
            <person name="Murat C."/>
            <person name="Riley R."/>
            <person name="Ohm R."/>
            <person name="Sun H."/>
            <person name="Tunlid A."/>
            <person name="Henrissat B."/>
            <person name="Grigoriev I.V."/>
            <person name="Hibbett D.S."/>
            <person name="Martin F."/>
        </authorList>
    </citation>
    <scope>NUCLEOTIDE SEQUENCE [LARGE SCALE GENOMIC DNA]</scope>
    <source>
        <strain evidence="4">UH-Slu-Lm8-n1</strain>
    </source>
</reference>
<dbReference type="Proteomes" id="UP000054485">
    <property type="component" value="Unassembled WGS sequence"/>
</dbReference>
<organism evidence="3 4">
    <name type="scientific">Suillus luteus UH-Slu-Lm8-n1</name>
    <dbReference type="NCBI Taxonomy" id="930992"/>
    <lineage>
        <taxon>Eukaryota</taxon>
        <taxon>Fungi</taxon>
        <taxon>Dikarya</taxon>
        <taxon>Basidiomycota</taxon>
        <taxon>Agaricomycotina</taxon>
        <taxon>Agaricomycetes</taxon>
        <taxon>Agaricomycetidae</taxon>
        <taxon>Boletales</taxon>
        <taxon>Suillineae</taxon>
        <taxon>Suillaceae</taxon>
        <taxon>Suillus</taxon>
    </lineage>
</organism>
<accession>A0A0D0AEN5</accession>
<dbReference type="HOGENOM" id="CLU_274313_0_0_1"/>
<dbReference type="InParanoid" id="A0A0D0AEN5"/>
<feature type="compositionally biased region" description="Polar residues" evidence="2">
    <location>
        <begin position="982"/>
        <end position="994"/>
    </location>
</feature>
<gene>
    <name evidence="3" type="ORF">CY34DRAFT_110886</name>
</gene>
<evidence type="ECO:0000256" key="1">
    <source>
        <dbReference type="SAM" id="Coils"/>
    </source>
</evidence>
<feature type="region of interest" description="Disordered" evidence="2">
    <location>
        <begin position="832"/>
        <end position="1169"/>
    </location>
</feature>
<dbReference type="OrthoDB" id="2676884at2759"/>
<feature type="coiled-coil region" evidence="1">
    <location>
        <begin position="151"/>
        <end position="178"/>
    </location>
</feature>
<keyword evidence="4" id="KW-1185">Reference proteome</keyword>
<evidence type="ECO:0000256" key="2">
    <source>
        <dbReference type="SAM" id="MobiDB-lite"/>
    </source>
</evidence>
<evidence type="ECO:0000313" key="3">
    <source>
        <dbReference type="EMBL" id="KIK32692.1"/>
    </source>
</evidence>
<name>A0A0D0AEN5_9AGAM</name>
<evidence type="ECO:0000313" key="4">
    <source>
        <dbReference type="Proteomes" id="UP000054485"/>
    </source>
</evidence>
<proteinExistence type="predicted"/>
<feature type="compositionally biased region" description="Basic and acidic residues" evidence="2">
    <location>
        <begin position="918"/>
        <end position="927"/>
    </location>
</feature>
<reference evidence="3 4" key="1">
    <citation type="submission" date="2014-04" db="EMBL/GenBank/DDBJ databases">
        <authorList>
            <consortium name="DOE Joint Genome Institute"/>
            <person name="Kuo A."/>
            <person name="Ruytinx J."/>
            <person name="Rineau F."/>
            <person name="Colpaert J."/>
            <person name="Kohler A."/>
            <person name="Nagy L.G."/>
            <person name="Floudas D."/>
            <person name="Copeland A."/>
            <person name="Barry K.W."/>
            <person name="Cichocki N."/>
            <person name="Veneault-Fourrey C."/>
            <person name="LaButti K."/>
            <person name="Lindquist E.A."/>
            <person name="Lipzen A."/>
            <person name="Lundell T."/>
            <person name="Morin E."/>
            <person name="Murat C."/>
            <person name="Sun H."/>
            <person name="Tunlid A."/>
            <person name="Henrissat B."/>
            <person name="Grigoriev I.V."/>
            <person name="Hibbett D.S."/>
            <person name="Martin F."/>
            <person name="Nordberg H.P."/>
            <person name="Cantor M.N."/>
            <person name="Hua S.X."/>
        </authorList>
    </citation>
    <scope>NUCLEOTIDE SEQUENCE [LARGE SCALE GENOMIC DNA]</scope>
    <source>
        <strain evidence="3 4">UH-Slu-Lm8-n1</strain>
    </source>
</reference>
<feature type="compositionally biased region" description="Acidic residues" evidence="2">
    <location>
        <begin position="908"/>
        <end position="917"/>
    </location>
</feature>
<sequence length="1169" mass="130232">MPPRKGKAKAVESEGAGPSSGNTFQLDRRPVEAKADLEDPAEKTIMLDVKLESAVIGIGKINVLELANELKFGRYNDRPLKQSEVNKMITSFEKHGMQWTKKENAVAMVIERTRLEDDQDLNGTWNSPETLPTIRFKDRKGIHLASGQHRVAALNKMGDKYQIERANLEKKRLRLEDKDELDSDEAAEHKAMTEKLEVVQGHLERIGQWGVIVYDIEILDGDKELARHLSQNQVLHIYNETQEEQLVSILRDLQDAKQEGGRIAVSKCLEAQHLKATINRNTKLTKVLKHTRLVTVLMQDILPFGPHFRTRREFDVTWLSKSINLVMGIYAQYMSHSMTIWRYIGTKTSLPLSLEKVKQHALDALDDDPEVSEAGAAALEELSHNYVVLEDHECLVFLPMLKEIDDSAARCFKAYDGCLGARHPDYEEALERYRTDVVNIMDVHFSSGGHRNAEEKQMHEDIMARAWGWLSDTRQEHLRMPLMTGYVMDRVWKELNAAKDGYTEVASWFECLLKSMKIYAAHSHAVDDQTEAILSAIERERGMNVTGAVEAVYQTLFYGRVSSVLHLHNRMAELTMQELMGKRPSTRDEFVKAWTSTTEDTKKQAKELYDQHKKYLGIGEIDMPISSMGTPCMHGLLVTGWDWRRSMLKKNLGREAEPLFQAMFLELRTAEKYRPTLLRDPIIFALRDTLQKSMTDKLTKGKLKAATAGSLAKPREWTYWDGIKVEAPTDDVYVPEELDAEAQIRLVQQNRRLAAEQADYDAICKIKKTIRAMPIAHVTQHKTSKIAVEVADAMNQLAKALTLSASRHRLRALSGIETKQFDFARDFVDLHIPDEEGEPDPYSTRTGMSSGGVVREETPGDGSDGDDEGDPRPPPRTLTKSPKGKGKGKAREITPPAASPVHRRDTDVEMEDNAEEQPVDKPVEKPVKPKPRPKPIPAKKATKVSASAAKVVEDAHTNTQAHIIDGQDTTDGRAYTDGGDPGQTTGNEGLSGASNPVPPVDEVHTGAPDVSLDLRTSLTDMNLDRSSPLSSPPPHTQDIEMDPPLQYVKDFELAAELDAAEGQRRSSRAKHPSNPRAAPVASKGAKAVRHSSASVTSRGGRRQSSATASGSARSSAPPAGSSSASKRARRDTLLTSPDNKKKSKHHSGLSMSTLAVEDDSPDKLVTPDM</sequence>
<protein>
    <submittedName>
        <fullName evidence="3">Uncharacterized protein</fullName>
    </submittedName>
</protein>
<feature type="compositionally biased region" description="Low complexity" evidence="2">
    <location>
        <begin position="1102"/>
        <end position="1125"/>
    </location>
</feature>
<keyword evidence="1" id="KW-0175">Coiled coil</keyword>
<dbReference type="AlphaFoldDB" id="A0A0D0AEN5"/>
<dbReference type="EMBL" id="KN836146">
    <property type="protein sequence ID" value="KIK32692.1"/>
    <property type="molecule type" value="Genomic_DNA"/>
</dbReference>
<feature type="region of interest" description="Disordered" evidence="2">
    <location>
        <begin position="1"/>
        <end position="30"/>
    </location>
</feature>